<reference evidence="9 10" key="1">
    <citation type="journal article" date="2016" name="Nat. Commun.">
        <title>Thousands of microbial genomes shed light on interconnected biogeochemical processes in an aquifer system.</title>
        <authorList>
            <person name="Anantharaman K."/>
            <person name="Brown C.T."/>
            <person name="Hug L.A."/>
            <person name="Sharon I."/>
            <person name="Castelle C.J."/>
            <person name="Probst A.J."/>
            <person name="Thomas B.C."/>
            <person name="Singh A."/>
            <person name="Wilkins M.J."/>
            <person name="Karaoz U."/>
            <person name="Brodie E.L."/>
            <person name="Williams K.H."/>
            <person name="Hubbard S.S."/>
            <person name="Banfield J.F."/>
        </authorList>
    </citation>
    <scope>NUCLEOTIDE SEQUENCE [LARGE SCALE GENOMIC DNA]</scope>
</reference>
<dbReference type="GO" id="GO:0006281">
    <property type="term" value="P:DNA repair"/>
    <property type="evidence" value="ECO:0007669"/>
    <property type="project" value="InterPro"/>
</dbReference>
<sequence>MHNWQIINNYRFDQEKKTALKSFIISLLKNRGITGKGNIANFLRPDLKNITPENLNISQKEMTKASERLKKAIHNRESIVVYTDYDVDGIVAGAIIWEILFKMGAKIMPFVPNRITEGYGLSKTGLDKIREKFNPSLIITVDHGISASKEVSYARKFAIDIIIIDHHLPAKSPPKPFALIHTTQLSAAGLAWVFTNFLTGRLLEKYLDLVALATVADMVPLLNENRILVTFGLKEINKTRRVGLNSLMKASGVIKGQIDSHTLGHILAPRLNASGRLEEGIDSLRLLCTKDRQRASDLAQKLNNVNRHRQALTKNSLDLAHSIIKETSNLVFVHSDTFHQGVIGLIAGKLVETYHRPAIVVSVGSEFCKASARSVKGVNIVELIKVASDLLVSVGGHPMAAGFTVKKENLNKLEKKLLASSQILIKTEDLTEKRLIDLELDIAFLNWDLYREIQQLSPFGQANPPPLFAGFNNTVLDYSLVGRDKNHLKLLLSSKLNSRKAFSAIGFNFSPVFPELKLGALVDIIYQIEEDNWNHLRSLILKLKDVRLSEI</sequence>
<dbReference type="NCBIfam" id="TIGR00644">
    <property type="entry name" value="recJ"/>
    <property type="match status" value="1"/>
</dbReference>
<dbReference type="AlphaFoldDB" id="A0A1F6A270"/>
<comment type="similarity">
    <text evidence="1">Belongs to the RecJ family.</text>
</comment>
<dbReference type="GO" id="GO:0006310">
    <property type="term" value="P:DNA recombination"/>
    <property type="evidence" value="ECO:0007669"/>
    <property type="project" value="InterPro"/>
</dbReference>
<accession>A0A1F6A270</accession>
<dbReference type="InterPro" id="IPR004610">
    <property type="entry name" value="RecJ"/>
</dbReference>
<dbReference type="GO" id="GO:0003676">
    <property type="term" value="F:nucleic acid binding"/>
    <property type="evidence" value="ECO:0007669"/>
    <property type="project" value="InterPro"/>
</dbReference>
<dbReference type="InterPro" id="IPR003156">
    <property type="entry name" value="DHHA1_dom"/>
</dbReference>
<protein>
    <recommendedName>
        <fullName evidence="2">Single-stranded-DNA-specific exonuclease RecJ</fullName>
    </recommendedName>
</protein>
<feature type="domain" description="DDH" evidence="6">
    <location>
        <begin position="78"/>
        <end position="214"/>
    </location>
</feature>
<dbReference type="InterPro" id="IPR051673">
    <property type="entry name" value="SSDNA_exonuclease_RecJ"/>
</dbReference>
<proteinExistence type="inferred from homology"/>
<evidence type="ECO:0000256" key="4">
    <source>
        <dbReference type="ARBA" id="ARBA00022801"/>
    </source>
</evidence>
<dbReference type="Pfam" id="PF01368">
    <property type="entry name" value="DHH"/>
    <property type="match status" value="1"/>
</dbReference>
<dbReference type="InterPro" id="IPR038763">
    <property type="entry name" value="DHH_sf"/>
</dbReference>
<evidence type="ECO:0000256" key="2">
    <source>
        <dbReference type="ARBA" id="ARBA00019841"/>
    </source>
</evidence>
<evidence type="ECO:0000259" key="8">
    <source>
        <dbReference type="Pfam" id="PF17768"/>
    </source>
</evidence>
<dbReference type="Pfam" id="PF02272">
    <property type="entry name" value="DHHA1"/>
    <property type="match status" value="1"/>
</dbReference>
<keyword evidence="3" id="KW-0540">Nuclease</keyword>
<organism evidence="9 10">
    <name type="scientific">Candidatus Gottesmanbacteria bacterium RIFCSPHIGHO2_02_FULL_39_14</name>
    <dbReference type="NCBI Taxonomy" id="1798383"/>
    <lineage>
        <taxon>Bacteria</taxon>
        <taxon>Candidatus Gottesmaniibacteriota</taxon>
    </lineage>
</organism>
<keyword evidence="5 9" id="KW-0269">Exonuclease</keyword>
<evidence type="ECO:0000313" key="10">
    <source>
        <dbReference type="Proteomes" id="UP000176253"/>
    </source>
</evidence>
<dbReference type="InterPro" id="IPR041122">
    <property type="entry name" value="RecJ_OB"/>
</dbReference>
<evidence type="ECO:0000256" key="5">
    <source>
        <dbReference type="ARBA" id="ARBA00022839"/>
    </source>
</evidence>
<evidence type="ECO:0000313" key="9">
    <source>
        <dbReference type="EMBL" id="OGG18542.1"/>
    </source>
</evidence>
<dbReference type="Pfam" id="PF17768">
    <property type="entry name" value="RecJ_OB"/>
    <property type="match status" value="1"/>
</dbReference>
<evidence type="ECO:0000256" key="3">
    <source>
        <dbReference type="ARBA" id="ARBA00022722"/>
    </source>
</evidence>
<evidence type="ECO:0000256" key="1">
    <source>
        <dbReference type="ARBA" id="ARBA00005915"/>
    </source>
</evidence>
<dbReference type="InterPro" id="IPR001667">
    <property type="entry name" value="DDH_dom"/>
</dbReference>
<dbReference type="GO" id="GO:0008409">
    <property type="term" value="F:5'-3' exonuclease activity"/>
    <property type="evidence" value="ECO:0007669"/>
    <property type="project" value="InterPro"/>
</dbReference>
<dbReference type="Gene3D" id="3.10.310.30">
    <property type="match status" value="1"/>
</dbReference>
<dbReference type="SUPFAM" id="SSF64182">
    <property type="entry name" value="DHH phosphoesterases"/>
    <property type="match status" value="1"/>
</dbReference>
<evidence type="ECO:0000259" key="7">
    <source>
        <dbReference type="Pfam" id="PF02272"/>
    </source>
</evidence>
<gene>
    <name evidence="9" type="ORF">A3D78_01860</name>
</gene>
<name>A0A1F6A270_9BACT</name>
<dbReference type="PANTHER" id="PTHR30255:SF2">
    <property type="entry name" value="SINGLE-STRANDED-DNA-SPECIFIC EXONUCLEASE RECJ"/>
    <property type="match status" value="1"/>
</dbReference>
<feature type="domain" description="DHHA1" evidence="7">
    <location>
        <begin position="335"/>
        <end position="417"/>
    </location>
</feature>
<dbReference type="PANTHER" id="PTHR30255">
    <property type="entry name" value="SINGLE-STRANDED-DNA-SPECIFIC EXONUCLEASE RECJ"/>
    <property type="match status" value="1"/>
</dbReference>
<evidence type="ECO:0000259" key="6">
    <source>
        <dbReference type="Pfam" id="PF01368"/>
    </source>
</evidence>
<keyword evidence="4" id="KW-0378">Hydrolase</keyword>
<dbReference type="Proteomes" id="UP000176253">
    <property type="component" value="Unassembled WGS sequence"/>
</dbReference>
<comment type="caution">
    <text evidence="9">The sequence shown here is derived from an EMBL/GenBank/DDBJ whole genome shotgun (WGS) entry which is preliminary data.</text>
</comment>
<dbReference type="EMBL" id="MFJM01000015">
    <property type="protein sequence ID" value="OGG18542.1"/>
    <property type="molecule type" value="Genomic_DNA"/>
</dbReference>
<dbReference type="STRING" id="1798383.A3D78_01860"/>
<dbReference type="Gene3D" id="3.90.1640.30">
    <property type="match status" value="1"/>
</dbReference>
<feature type="domain" description="RecJ OB" evidence="8">
    <location>
        <begin position="436"/>
        <end position="545"/>
    </location>
</feature>